<sequence length="55" mass="6235">MKCDFEPFCGDAKISKHTNKLPPQRAGIQSAQHCCLLIHSFYSQIQLVKPRESCT</sequence>
<dbReference type="Proteomes" id="UP001206925">
    <property type="component" value="Unassembled WGS sequence"/>
</dbReference>
<proteinExistence type="predicted"/>
<evidence type="ECO:0000313" key="2">
    <source>
        <dbReference type="Proteomes" id="UP001206925"/>
    </source>
</evidence>
<protein>
    <submittedName>
        <fullName evidence="1">Uncharacterized protein</fullName>
    </submittedName>
</protein>
<dbReference type="AlphaFoldDB" id="A0AAD5GLU0"/>
<comment type="caution">
    <text evidence="1">The sequence shown here is derived from an EMBL/GenBank/DDBJ whole genome shotgun (WGS) entry which is preliminary data.</text>
</comment>
<accession>A0AAD5GLU0</accession>
<reference evidence="1" key="1">
    <citation type="submission" date="2022-06" db="EMBL/GenBank/DDBJ databases">
        <title>Uncovering the hologenomic basis of an extraordinary plant invasion.</title>
        <authorList>
            <person name="Bieker V.C."/>
            <person name="Martin M.D."/>
            <person name="Gilbert T."/>
            <person name="Hodgins K."/>
            <person name="Battlay P."/>
            <person name="Petersen B."/>
            <person name="Wilson J."/>
        </authorList>
    </citation>
    <scope>NUCLEOTIDE SEQUENCE</scope>
    <source>
        <strain evidence="1">AA19_3_7</strain>
        <tissue evidence="1">Leaf</tissue>
    </source>
</reference>
<name>A0AAD5GLU0_AMBAR</name>
<evidence type="ECO:0000313" key="1">
    <source>
        <dbReference type="EMBL" id="KAI7747640.1"/>
    </source>
</evidence>
<organism evidence="1 2">
    <name type="scientific">Ambrosia artemisiifolia</name>
    <name type="common">Common ragweed</name>
    <dbReference type="NCBI Taxonomy" id="4212"/>
    <lineage>
        <taxon>Eukaryota</taxon>
        <taxon>Viridiplantae</taxon>
        <taxon>Streptophyta</taxon>
        <taxon>Embryophyta</taxon>
        <taxon>Tracheophyta</taxon>
        <taxon>Spermatophyta</taxon>
        <taxon>Magnoliopsida</taxon>
        <taxon>eudicotyledons</taxon>
        <taxon>Gunneridae</taxon>
        <taxon>Pentapetalae</taxon>
        <taxon>asterids</taxon>
        <taxon>campanulids</taxon>
        <taxon>Asterales</taxon>
        <taxon>Asteraceae</taxon>
        <taxon>Asteroideae</taxon>
        <taxon>Heliantheae alliance</taxon>
        <taxon>Heliantheae</taxon>
        <taxon>Ambrosia</taxon>
    </lineage>
</organism>
<dbReference type="EMBL" id="JAMZMK010006713">
    <property type="protein sequence ID" value="KAI7747640.1"/>
    <property type="molecule type" value="Genomic_DNA"/>
</dbReference>
<gene>
    <name evidence="1" type="ORF">M8C21_032533</name>
</gene>
<keyword evidence="2" id="KW-1185">Reference proteome</keyword>